<keyword evidence="3" id="KW-1185">Reference proteome</keyword>
<dbReference type="RefSeq" id="WP_052675167.1">
    <property type="nucleotide sequence ID" value="NZ_CP016174.1"/>
</dbReference>
<name>A0A193C0U2_AMYOR</name>
<reference evidence="2 3" key="1">
    <citation type="journal article" date="2015" name="Genome Announc.">
        <title>Draft Genome Sequence of Norvancomycin-Producing Strain Amycolatopsis orientalis CPCC200066.</title>
        <authorList>
            <person name="Lei X."/>
            <person name="Yuan F."/>
            <person name="Shi Y."/>
            <person name="Li X."/>
            <person name="Wang L."/>
            <person name="Hong B."/>
        </authorList>
    </citation>
    <scope>NUCLEOTIDE SEQUENCE [LARGE SCALE GENOMIC DNA]</scope>
    <source>
        <strain evidence="2 3">B-37</strain>
    </source>
</reference>
<feature type="domain" description="Methyltransferase" evidence="1">
    <location>
        <begin position="55"/>
        <end position="145"/>
    </location>
</feature>
<dbReference type="PANTHER" id="PTHR43464">
    <property type="entry name" value="METHYLTRANSFERASE"/>
    <property type="match status" value="1"/>
</dbReference>
<dbReference type="EMBL" id="CP016174">
    <property type="protein sequence ID" value="ANN18039.1"/>
    <property type="molecule type" value="Genomic_DNA"/>
</dbReference>
<dbReference type="AlphaFoldDB" id="A0A193C0U2"/>
<evidence type="ECO:0000313" key="2">
    <source>
        <dbReference type="EMBL" id="ANN18039.1"/>
    </source>
</evidence>
<proteinExistence type="predicted"/>
<evidence type="ECO:0000313" key="3">
    <source>
        <dbReference type="Proteomes" id="UP000093695"/>
    </source>
</evidence>
<dbReference type="Proteomes" id="UP000093695">
    <property type="component" value="Chromosome"/>
</dbReference>
<dbReference type="KEGG" id="aori:SD37_21895"/>
<protein>
    <recommendedName>
        <fullName evidence="1">Methyltransferase domain-containing protein</fullName>
    </recommendedName>
</protein>
<dbReference type="SUPFAM" id="SSF53335">
    <property type="entry name" value="S-adenosyl-L-methionine-dependent methyltransferases"/>
    <property type="match status" value="1"/>
</dbReference>
<dbReference type="GO" id="GO:0008168">
    <property type="term" value="F:methyltransferase activity"/>
    <property type="evidence" value="ECO:0007669"/>
    <property type="project" value="TreeGrafter"/>
</dbReference>
<evidence type="ECO:0000259" key="1">
    <source>
        <dbReference type="Pfam" id="PF13649"/>
    </source>
</evidence>
<dbReference type="Gene3D" id="3.40.50.150">
    <property type="entry name" value="Vaccinia Virus protein VP39"/>
    <property type="match status" value="1"/>
</dbReference>
<dbReference type="CDD" id="cd02440">
    <property type="entry name" value="AdoMet_MTases"/>
    <property type="match status" value="1"/>
</dbReference>
<dbReference type="InterPro" id="IPR029063">
    <property type="entry name" value="SAM-dependent_MTases_sf"/>
</dbReference>
<gene>
    <name evidence="2" type="ORF">SD37_21895</name>
</gene>
<dbReference type="STRING" id="31958.SD37_21895"/>
<dbReference type="Pfam" id="PF13649">
    <property type="entry name" value="Methyltransf_25"/>
    <property type="match status" value="1"/>
</dbReference>
<accession>A0A193C0U2</accession>
<sequence length="209" mass="22411">MHLNGEDLRALVSKTRRTYDEHAAIYVRTTGTLDMFPGLDRELARFFGALPGGVVLDLGCGAGRDSEYLIGLGAAVLAGDVSEEMLRITRGRCGVFGSVQCDLLALPLAAGVFDGVWACASVLHLPRRVHPAAFSEIHRVLAPGGVAAISLKAGEGEGWVRDVRMPSARWFSLRRPESVLEELHAVGFGTAEVLPSGRGDWFVVEAVKT</sequence>
<dbReference type="InterPro" id="IPR041698">
    <property type="entry name" value="Methyltransf_25"/>
</dbReference>
<dbReference type="PANTHER" id="PTHR43464:SF94">
    <property type="entry name" value="MALONYL-[ACYL-CARRIER PROTEIN] O-METHYLTRANSFERASE"/>
    <property type="match status" value="1"/>
</dbReference>
<dbReference type="eggNOG" id="COG2227">
    <property type="taxonomic scope" value="Bacteria"/>
</dbReference>
<organism evidence="2 3">
    <name type="scientific">Amycolatopsis orientalis</name>
    <name type="common">Nocardia orientalis</name>
    <dbReference type="NCBI Taxonomy" id="31958"/>
    <lineage>
        <taxon>Bacteria</taxon>
        <taxon>Bacillati</taxon>
        <taxon>Actinomycetota</taxon>
        <taxon>Actinomycetes</taxon>
        <taxon>Pseudonocardiales</taxon>
        <taxon>Pseudonocardiaceae</taxon>
        <taxon>Amycolatopsis</taxon>
    </lineage>
</organism>